<evidence type="ECO:0000313" key="2">
    <source>
        <dbReference type="EMBL" id="RLU11990.1"/>
    </source>
</evidence>
<dbReference type="Proteomes" id="UP000282672">
    <property type="component" value="Unassembled WGS sequence"/>
</dbReference>
<evidence type="ECO:0008006" key="5">
    <source>
        <dbReference type="Google" id="ProtNLM"/>
    </source>
</evidence>
<gene>
    <name evidence="2" type="ORF">CS076_07785</name>
    <name evidence="1" type="ORF">CS078_13145</name>
</gene>
<comment type="caution">
    <text evidence="1">The sequence shown here is derived from an EMBL/GenBank/DDBJ whole genome shotgun (WGS) entry which is preliminary data.</text>
</comment>
<proteinExistence type="predicted"/>
<evidence type="ECO:0000313" key="3">
    <source>
        <dbReference type="Proteomes" id="UP000282140"/>
    </source>
</evidence>
<evidence type="ECO:0000313" key="4">
    <source>
        <dbReference type="Proteomes" id="UP000282672"/>
    </source>
</evidence>
<sequence length="80" mass="8801">MSSKKVPPPSIEVKTNYVHKGVVEDMIRKREAAGVEPIAILTTARFSGPAIELLDSKNIAWAVIPESEIRGTEGKEQEKQ</sequence>
<dbReference type="EMBL" id="PEGB01000005">
    <property type="protein sequence ID" value="RLU09095.1"/>
    <property type="molecule type" value="Genomic_DNA"/>
</dbReference>
<reference evidence="3 4" key="1">
    <citation type="journal article" date="2018" name="Front. Microbiol.">
        <title>Discovery of Phloeophagus Beetles as a Source of Pseudomonas Strains That Produce Potentially New Bioactive Substances and Description of Pseudomonas bohemica sp. nov.</title>
        <authorList>
            <person name="Saati-Santamaria Z."/>
            <person name="Lopez-Mondejar R."/>
            <person name="Jimenez-Gomez A."/>
            <person name="Diez-Mendez A."/>
            <person name="Vetrovsky T."/>
            <person name="Igual J.M."/>
            <person name="Velazquez E."/>
            <person name="Kolarik M."/>
            <person name="Rivas R."/>
            <person name="Garcia-Fraile P."/>
        </authorList>
    </citation>
    <scope>NUCLEOTIDE SEQUENCE [LARGE SCALE GENOMIC DNA]</scope>
    <source>
        <strain evidence="2 4">A2-NA12</strain>
        <strain evidence="1 3">A2-NA13</strain>
    </source>
</reference>
<evidence type="ECO:0000313" key="1">
    <source>
        <dbReference type="EMBL" id="RLU09095.1"/>
    </source>
</evidence>
<dbReference type="RefSeq" id="WP_121731779.1">
    <property type="nucleotide sequence ID" value="NZ_PEGA01000006.1"/>
</dbReference>
<keyword evidence="3" id="KW-1185">Reference proteome</keyword>
<organism evidence="1 3">
    <name type="scientific">Pseudomonas prosekii</name>
    <dbReference type="NCBI Taxonomy" id="1148509"/>
    <lineage>
        <taxon>Bacteria</taxon>
        <taxon>Pseudomonadati</taxon>
        <taxon>Pseudomonadota</taxon>
        <taxon>Gammaproteobacteria</taxon>
        <taxon>Pseudomonadales</taxon>
        <taxon>Pseudomonadaceae</taxon>
        <taxon>Pseudomonas</taxon>
    </lineage>
</organism>
<protein>
    <recommendedName>
        <fullName evidence="5">Restriction endonuclease</fullName>
    </recommendedName>
</protein>
<name>A0A3L8CLF1_9PSED</name>
<accession>A0A3L8CLF1</accession>
<dbReference type="Proteomes" id="UP000282140">
    <property type="component" value="Unassembled WGS sequence"/>
</dbReference>
<dbReference type="EMBL" id="PEGA01000006">
    <property type="protein sequence ID" value="RLU11990.1"/>
    <property type="molecule type" value="Genomic_DNA"/>
</dbReference>
<dbReference type="AlphaFoldDB" id="A0A3L8CLF1"/>